<organism evidence="1 2">
    <name type="scientific">Polycladomyces abyssicola</name>
    <dbReference type="NCBI Taxonomy" id="1125966"/>
    <lineage>
        <taxon>Bacteria</taxon>
        <taxon>Bacillati</taxon>
        <taxon>Bacillota</taxon>
        <taxon>Bacilli</taxon>
        <taxon>Bacillales</taxon>
        <taxon>Thermoactinomycetaceae</taxon>
        <taxon>Polycladomyces</taxon>
    </lineage>
</organism>
<proteinExistence type="predicted"/>
<dbReference type="AlphaFoldDB" id="A0A8D5UFF0"/>
<reference evidence="1" key="2">
    <citation type="journal article" date="2021" name="Microbiol. Resour. Announc.">
        <title>Complete Genome Sequence of Polycladomyces abyssicola JIR-001T, Isolated from Hemipelagic Sediment in Deep Seawater.</title>
        <authorList>
            <person name="Tsubouchi T."/>
            <person name="Kaneko Y."/>
        </authorList>
    </citation>
    <scope>NUCLEOTIDE SEQUENCE</scope>
    <source>
        <strain evidence="1">JIR-001</strain>
    </source>
</reference>
<dbReference type="EMBL" id="AP024601">
    <property type="protein sequence ID" value="BCU81309.1"/>
    <property type="molecule type" value="Genomic_DNA"/>
</dbReference>
<gene>
    <name evidence="1" type="ORF">JIR001_10920</name>
</gene>
<protein>
    <submittedName>
        <fullName evidence="1">Uncharacterized protein</fullName>
    </submittedName>
</protein>
<dbReference type="Proteomes" id="UP000677436">
    <property type="component" value="Chromosome"/>
</dbReference>
<keyword evidence="2" id="KW-1185">Reference proteome</keyword>
<evidence type="ECO:0000313" key="2">
    <source>
        <dbReference type="Proteomes" id="UP000677436"/>
    </source>
</evidence>
<accession>A0A8D5UFF0</accession>
<sequence>MKKRSFPATDTKKANEIYEGVLHRLNGFLLDPTAVYGKGRLQVGAFFSSCDLLYWTWRVVLKWL</sequence>
<reference evidence="1" key="1">
    <citation type="journal article" date="2013" name="Int. J. Syst. Evol. Microbiol.">
        <title>Polycladomyces abyssicola gen. nov., sp. nov., a thermophilic filamentous bacterium isolated from hemipelagic sediment.</title>
        <authorList>
            <person name="Tsubouchi T."/>
            <person name="Shimane Y."/>
            <person name="Mori K."/>
            <person name="Usui K."/>
            <person name="Hiraki T."/>
            <person name="Tame A."/>
            <person name="Uematsu K."/>
            <person name="Maruyama T."/>
            <person name="Hatada Y."/>
        </authorList>
    </citation>
    <scope>NUCLEOTIDE SEQUENCE</scope>
    <source>
        <strain evidence="1">JIR-001</strain>
    </source>
</reference>
<dbReference type="KEGG" id="pabs:JIR001_10920"/>
<name>A0A8D5UFF0_9BACL</name>
<evidence type="ECO:0000313" key="1">
    <source>
        <dbReference type="EMBL" id="BCU81309.1"/>
    </source>
</evidence>